<protein>
    <submittedName>
        <fullName evidence="2">Uncharacterized protein</fullName>
    </submittedName>
</protein>
<evidence type="ECO:0000313" key="2">
    <source>
        <dbReference type="EMBL" id="KAJ1162965.1"/>
    </source>
</evidence>
<accession>A0AAV7SG45</accession>
<evidence type="ECO:0000313" key="3">
    <source>
        <dbReference type="Proteomes" id="UP001066276"/>
    </source>
</evidence>
<comment type="caution">
    <text evidence="2">The sequence shown here is derived from an EMBL/GenBank/DDBJ whole genome shotgun (WGS) entry which is preliminary data.</text>
</comment>
<gene>
    <name evidence="2" type="ORF">NDU88_003429</name>
</gene>
<organism evidence="2 3">
    <name type="scientific">Pleurodeles waltl</name>
    <name type="common">Iberian ribbed newt</name>
    <dbReference type="NCBI Taxonomy" id="8319"/>
    <lineage>
        <taxon>Eukaryota</taxon>
        <taxon>Metazoa</taxon>
        <taxon>Chordata</taxon>
        <taxon>Craniata</taxon>
        <taxon>Vertebrata</taxon>
        <taxon>Euteleostomi</taxon>
        <taxon>Amphibia</taxon>
        <taxon>Batrachia</taxon>
        <taxon>Caudata</taxon>
        <taxon>Salamandroidea</taxon>
        <taxon>Salamandridae</taxon>
        <taxon>Pleurodelinae</taxon>
        <taxon>Pleurodeles</taxon>
    </lineage>
</organism>
<feature type="compositionally biased region" description="Basic and acidic residues" evidence="1">
    <location>
        <begin position="17"/>
        <end position="46"/>
    </location>
</feature>
<dbReference type="AlphaFoldDB" id="A0AAV7SG45"/>
<feature type="region of interest" description="Disordered" evidence="1">
    <location>
        <begin position="1"/>
        <end position="147"/>
    </location>
</feature>
<sequence length="147" mass="16449">MSLMAVTQGPGSGTAGSRKEEKPESRRREGCDQEERRRWRVDNSPKERRRREGSRRTNELRGTRKRNRGIQKGRKAGVPKTRGVRPGGRGERRRPETARTQHRLVLMLPQVLGKRPGAGTNRMSLTAVTQGPGSGTAGSRKEEKPES</sequence>
<proteinExistence type="predicted"/>
<dbReference type="EMBL" id="JANPWB010000008">
    <property type="protein sequence ID" value="KAJ1162965.1"/>
    <property type="molecule type" value="Genomic_DNA"/>
</dbReference>
<evidence type="ECO:0000256" key="1">
    <source>
        <dbReference type="SAM" id="MobiDB-lite"/>
    </source>
</evidence>
<feature type="compositionally biased region" description="Basic residues" evidence="1">
    <location>
        <begin position="63"/>
        <end position="77"/>
    </location>
</feature>
<feature type="compositionally biased region" description="Polar residues" evidence="1">
    <location>
        <begin position="121"/>
        <end position="131"/>
    </location>
</feature>
<keyword evidence="3" id="KW-1185">Reference proteome</keyword>
<reference evidence="2" key="1">
    <citation type="journal article" date="2022" name="bioRxiv">
        <title>Sequencing and chromosome-scale assembly of the giantPleurodeles waltlgenome.</title>
        <authorList>
            <person name="Brown T."/>
            <person name="Elewa A."/>
            <person name="Iarovenko S."/>
            <person name="Subramanian E."/>
            <person name="Araus A.J."/>
            <person name="Petzold A."/>
            <person name="Susuki M."/>
            <person name="Suzuki K.-i.T."/>
            <person name="Hayashi T."/>
            <person name="Toyoda A."/>
            <person name="Oliveira C."/>
            <person name="Osipova E."/>
            <person name="Leigh N.D."/>
            <person name="Simon A."/>
            <person name="Yun M.H."/>
        </authorList>
    </citation>
    <scope>NUCLEOTIDE SEQUENCE</scope>
    <source>
        <strain evidence="2">20211129_DDA</strain>
        <tissue evidence="2">Liver</tissue>
    </source>
</reference>
<dbReference type="Proteomes" id="UP001066276">
    <property type="component" value="Chromosome 4_2"/>
</dbReference>
<name>A0AAV7SG45_PLEWA</name>
<feature type="compositionally biased region" description="Basic and acidic residues" evidence="1">
    <location>
        <begin position="88"/>
        <end position="99"/>
    </location>
</feature>